<dbReference type="SUPFAM" id="SSF51445">
    <property type="entry name" value="(Trans)glycosidases"/>
    <property type="match status" value="1"/>
</dbReference>
<comment type="catalytic activity">
    <reaction evidence="6">
        <text>Endohydrolysis of (1-&gt;4)-beta-D-xylosidic linkages in xylans.</text>
        <dbReference type="EC" id="3.2.1.8"/>
    </reaction>
</comment>
<organism evidence="8">
    <name type="scientific">uncultured bacterium Contigcl_7</name>
    <dbReference type="NCBI Taxonomy" id="1393677"/>
    <lineage>
        <taxon>Bacteria</taxon>
        <taxon>environmental samples</taxon>
    </lineage>
</organism>
<protein>
    <recommendedName>
        <fullName evidence="6">Beta-xylanase</fullName>
        <ecNumber evidence="6">3.2.1.8</ecNumber>
    </recommendedName>
</protein>
<proteinExistence type="inferred from homology"/>
<dbReference type="Pfam" id="PF00331">
    <property type="entry name" value="Glyco_hydro_10"/>
    <property type="match status" value="1"/>
</dbReference>
<dbReference type="SMART" id="SM00633">
    <property type="entry name" value="Glyco_10"/>
    <property type="match status" value="1"/>
</dbReference>
<name>W0FPS0_9BACT</name>
<dbReference type="PANTHER" id="PTHR31490">
    <property type="entry name" value="GLYCOSYL HYDROLASE"/>
    <property type="match status" value="1"/>
</dbReference>
<dbReference type="PRINTS" id="PR00134">
    <property type="entry name" value="GLHYDRLASE10"/>
</dbReference>
<comment type="similarity">
    <text evidence="6">Belongs to the glycosyl hydrolase 10 (cellulase F) family.</text>
</comment>
<feature type="domain" description="GH10" evidence="7">
    <location>
        <begin position="1"/>
        <end position="356"/>
    </location>
</feature>
<sequence length="358" mass="41415">MDKAFSLAKAYEKYFRIGAAVSPWQISAHHGLLLQHFNSLTAENEMKYEPTEPEEGRFCFDKADAVIAMAREMGVKIRAHAPVWHNQTPEWMYRDGDRPAAPELIYERIDAHSKAMCERYGRDVYAWDVVNEATRDGEFDPEKFPGESPVYRNSEYYKLCGAGFIEAAFRSMDRYAPDAQLFYNDYSECVPEKRERIIRLIRDLREKGCRVDGIGMQQHHFAAPDYDEIKRSIEMYAALGLRIHVTELDVSMMATVNAGTERLKPGDPGFEEYIREVLKATPEKLDRINEIYVKLFEVYRSYADVIDCVTTWGIADDYTWLDFFGMKPGSPIIKQHPLLFDEHEQPKPCVYQLIDAAK</sequence>
<evidence type="ECO:0000259" key="7">
    <source>
        <dbReference type="PROSITE" id="PS51760"/>
    </source>
</evidence>
<dbReference type="PROSITE" id="PS51760">
    <property type="entry name" value="GH10_2"/>
    <property type="match status" value="1"/>
</dbReference>
<dbReference type="GO" id="GO:0031176">
    <property type="term" value="F:endo-1,4-beta-xylanase activity"/>
    <property type="evidence" value="ECO:0007669"/>
    <property type="project" value="UniProtKB-EC"/>
</dbReference>
<dbReference type="Gene3D" id="3.20.20.80">
    <property type="entry name" value="Glycosidases"/>
    <property type="match status" value="1"/>
</dbReference>
<accession>W0FPS0</accession>
<evidence type="ECO:0000256" key="3">
    <source>
        <dbReference type="ARBA" id="ARBA00023295"/>
    </source>
</evidence>
<feature type="active site" description="Nucleophile" evidence="5">
    <location>
        <position position="247"/>
    </location>
</feature>
<evidence type="ECO:0000313" key="8">
    <source>
        <dbReference type="EMBL" id="AHF25484.1"/>
    </source>
</evidence>
<evidence type="ECO:0000256" key="6">
    <source>
        <dbReference type="RuleBase" id="RU361174"/>
    </source>
</evidence>
<dbReference type="InterPro" id="IPR017853">
    <property type="entry name" value="GH"/>
</dbReference>
<evidence type="ECO:0000256" key="1">
    <source>
        <dbReference type="ARBA" id="ARBA00022801"/>
    </source>
</evidence>
<keyword evidence="4 6" id="KW-0624">Polysaccharide degradation</keyword>
<dbReference type="AlphaFoldDB" id="W0FPS0"/>
<reference evidence="8" key="1">
    <citation type="journal article" date="2013" name="PLoS ONE">
        <title>Metagenomic insights into the carbohydrate-active enzymes carried by the microorganisms adhering to solid digesta in the rumen of cows.</title>
        <authorList>
            <person name="Wang L."/>
            <person name="Hatem A."/>
            <person name="Catalyurek U.V."/>
            <person name="Morrison M."/>
            <person name="Yu Z."/>
        </authorList>
    </citation>
    <scope>NUCLEOTIDE SEQUENCE</scope>
</reference>
<dbReference type="EMBL" id="KC246839">
    <property type="protein sequence ID" value="AHF25484.1"/>
    <property type="molecule type" value="Genomic_DNA"/>
</dbReference>
<dbReference type="PROSITE" id="PS00591">
    <property type="entry name" value="GH10_1"/>
    <property type="match status" value="1"/>
</dbReference>
<keyword evidence="2 6" id="KW-0119">Carbohydrate metabolism</keyword>
<dbReference type="InterPro" id="IPR031158">
    <property type="entry name" value="GH10_AS"/>
</dbReference>
<evidence type="ECO:0000256" key="2">
    <source>
        <dbReference type="ARBA" id="ARBA00023277"/>
    </source>
</evidence>
<evidence type="ECO:0000256" key="5">
    <source>
        <dbReference type="PROSITE-ProRule" id="PRU10061"/>
    </source>
</evidence>
<evidence type="ECO:0000256" key="4">
    <source>
        <dbReference type="ARBA" id="ARBA00023326"/>
    </source>
</evidence>
<dbReference type="InterPro" id="IPR001000">
    <property type="entry name" value="GH10_dom"/>
</dbReference>
<keyword evidence="3 6" id="KW-0326">Glycosidase</keyword>
<keyword evidence="8" id="KW-0858">Xylan degradation</keyword>
<dbReference type="InterPro" id="IPR044846">
    <property type="entry name" value="GH10"/>
</dbReference>
<dbReference type="PANTHER" id="PTHR31490:SF90">
    <property type="entry name" value="ENDO-1,4-BETA-XYLANASE A"/>
    <property type="match status" value="1"/>
</dbReference>
<dbReference type="EC" id="3.2.1.8" evidence="6"/>
<keyword evidence="1 6" id="KW-0378">Hydrolase</keyword>
<dbReference type="GO" id="GO:0045493">
    <property type="term" value="P:xylan catabolic process"/>
    <property type="evidence" value="ECO:0007669"/>
    <property type="project" value="UniProtKB-KW"/>
</dbReference>